<name>A0ABX1N2C1_9RHOO</name>
<reference evidence="1" key="1">
    <citation type="submission" date="2019-12" db="EMBL/GenBank/DDBJ databases">
        <title>Comparative genomics gives insights into the taxonomy of the Azoarcus-Aromatoleum group and reveals separate origins of nif in the plant-associated Azoarcus and non-plant-associated Aromatoleum sub-groups.</title>
        <authorList>
            <person name="Lafos M."/>
            <person name="Maluk M."/>
            <person name="Batista M."/>
            <person name="Junghare M."/>
            <person name="Carmona M."/>
            <person name="Faoro H."/>
            <person name="Cruz L.M."/>
            <person name="Battistoni F."/>
            <person name="De Souza E."/>
            <person name="Pedrosa F."/>
            <person name="Chen W.-M."/>
            <person name="Poole P.S."/>
            <person name="Dixon R.A."/>
            <person name="James E.K."/>
        </authorList>
    </citation>
    <scope>NUCLEOTIDE SEQUENCE</scope>
    <source>
        <strain evidence="1">U120</strain>
    </source>
</reference>
<gene>
    <name evidence="1" type="ORF">GO608_07920</name>
</gene>
<accession>A0ABX1N2C1</accession>
<organism evidence="1 2">
    <name type="scientific">Aromatoleum buckelii</name>
    <dbReference type="NCBI Taxonomy" id="200254"/>
    <lineage>
        <taxon>Bacteria</taxon>
        <taxon>Pseudomonadati</taxon>
        <taxon>Pseudomonadota</taxon>
        <taxon>Betaproteobacteria</taxon>
        <taxon>Rhodocyclales</taxon>
        <taxon>Rhodocyclaceae</taxon>
        <taxon>Aromatoleum</taxon>
    </lineage>
</organism>
<dbReference type="EMBL" id="WTVH01000012">
    <property type="protein sequence ID" value="NMF93252.1"/>
    <property type="molecule type" value="Genomic_DNA"/>
</dbReference>
<protein>
    <submittedName>
        <fullName evidence="1">Uncharacterized protein</fullName>
    </submittedName>
</protein>
<sequence length="143" mass="15404">MANLCREFQLLVAVIFIWISYPAEAVRTVELVSDEELALVTGGAAWIDASPSVLGPLSGSPGDVSVSFALLEPEQAKPVVMRRSAVDVWPRDDPDVVDVPEILDDSQLASGPYRSRRVEGWVAEAVAALAVGALVARRRLGRH</sequence>
<evidence type="ECO:0000313" key="2">
    <source>
        <dbReference type="Proteomes" id="UP000601990"/>
    </source>
</evidence>
<evidence type="ECO:0000313" key="1">
    <source>
        <dbReference type="EMBL" id="NMF93252.1"/>
    </source>
</evidence>
<dbReference type="RefSeq" id="WP_169198534.1">
    <property type="nucleotide sequence ID" value="NZ_WTVH02000010.1"/>
</dbReference>
<proteinExistence type="predicted"/>
<comment type="caution">
    <text evidence="1">The sequence shown here is derived from an EMBL/GenBank/DDBJ whole genome shotgun (WGS) entry which is preliminary data.</text>
</comment>
<keyword evidence="2" id="KW-1185">Reference proteome</keyword>
<dbReference type="Proteomes" id="UP000601990">
    <property type="component" value="Unassembled WGS sequence"/>
</dbReference>